<dbReference type="AlphaFoldDB" id="J9G0B7"/>
<proteinExistence type="predicted"/>
<dbReference type="EMBL" id="AMCI01003277">
    <property type="protein sequence ID" value="EJX00667.1"/>
    <property type="molecule type" value="Genomic_DNA"/>
</dbReference>
<gene>
    <name evidence="1" type="ORF">EVA_11228</name>
</gene>
<sequence>IICTRTLIPSGDVEADMRIIMDYYRNIHAKYPEKFAVES</sequence>
<comment type="caution">
    <text evidence="1">The sequence shown here is derived from an EMBL/GenBank/DDBJ whole genome shotgun (WGS) entry which is preliminary data.</text>
</comment>
<protein>
    <submittedName>
        <fullName evidence="1">Uncharacterized protein</fullName>
    </submittedName>
</protein>
<name>J9G0B7_9ZZZZ</name>
<feature type="non-terminal residue" evidence="1">
    <location>
        <position position="1"/>
    </location>
</feature>
<evidence type="ECO:0000313" key="1">
    <source>
        <dbReference type="EMBL" id="EJX00667.1"/>
    </source>
</evidence>
<organism evidence="1">
    <name type="scientific">gut metagenome</name>
    <dbReference type="NCBI Taxonomy" id="749906"/>
    <lineage>
        <taxon>unclassified sequences</taxon>
        <taxon>metagenomes</taxon>
        <taxon>organismal metagenomes</taxon>
    </lineage>
</organism>
<reference evidence="1" key="1">
    <citation type="journal article" date="2012" name="PLoS ONE">
        <title>Gene sets for utilization of primary and secondary nutrition supplies in the distal gut of endangered iberian lynx.</title>
        <authorList>
            <person name="Alcaide M."/>
            <person name="Messina E."/>
            <person name="Richter M."/>
            <person name="Bargiela R."/>
            <person name="Peplies J."/>
            <person name="Huws S.A."/>
            <person name="Newbold C.J."/>
            <person name="Golyshin P.N."/>
            <person name="Simon M.A."/>
            <person name="Lopez G."/>
            <person name="Yakimov M.M."/>
            <person name="Ferrer M."/>
        </authorList>
    </citation>
    <scope>NUCLEOTIDE SEQUENCE</scope>
</reference>
<accession>J9G0B7</accession>